<dbReference type="RefSeq" id="WP_380562886.1">
    <property type="nucleotide sequence ID" value="NZ_JBEUKS010000001.1"/>
</dbReference>
<dbReference type="Proteomes" id="UP001592581">
    <property type="component" value="Unassembled WGS sequence"/>
</dbReference>
<protein>
    <submittedName>
        <fullName evidence="4">Nucleoside deaminase</fullName>
    </submittedName>
</protein>
<comment type="caution">
    <text evidence="4">The sequence shown here is derived from an EMBL/GenBank/DDBJ whole genome shotgun (WGS) entry which is preliminary data.</text>
</comment>
<name>A0ABV6XGW1_9ACTN</name>
<dbReference type="Pfam" id="PF00383">
    <property type="entry name" value="dCMP_cyt_deam_1"/>
    <property type="match status" value="1"/>
</dbReference>
<dbReference type="SUPFAM" id="SSF53927">
    <property type="entry name" value="Cytidine deaminase-like"/>
    <property type="match status" value="1"/>
</dbReference>
<reference evidence="4 5" key="1">
    <citation type="submission" date="2024-06" db="EMBL/GenBank/DDBJ databases">
        <authorList>
            <person name="Lee S.D."/>
        </authorList>
    </citation>
    <scope>NUCLEOTIDE SEQUENCE [LARGE SCALE GENOMIC DNA]</scope>
    <source>
        <strain evidence="4 5">N1-10</strain>
    </source>
</reference>
<dbReference type="InterPro" id="IPR016193">
    <property type="entry name" value="Cytidine_deaminase-like"/>
</dbReference>
<dbReference type="EMBL" id="JBEUKS010000001">
    <property type="protein sequence ID" value="MFC1437501.1"/>
    <property type="molecule type" value="Genomic_DNA"/>
</dbReference>
<dbReference type="PANTHER" id="PTHR11079">
    <property type="entry name" value="CYTOSINE DEAMINASE FAMILY MEMBER"/>
    <property type="match status" value="1"/>
</dbReference>
<evidence type="ECO:0000256" key="1">
    <source>
        <dbReference type="ARBA" id="ARBA00022723"/>
    </source>
</evidence>
<feature type="domain" description="CMP/dCMP-type deaminase" evidence="3">
    <location>
        <begin position="7"/>
        <end position="120"/>
    </location>
</feature>
<keyword evidence="1" id="KW-0479">Metal-binding</keyword>
<organism evidence="4 5">
    <name type="scientific">Streptacidiphilus jeojiensis</name>
    <dbReference type="NCBI Taxonomy" id="3229225"/>
    <lineage>
        <taxon>Bacteria</taxon>
        <taxon>Bacillati</taxon>
        <taxon>Actinomycetota</taxon>
        <taxon>Actinomycetes</taxon>
        <taxon>Kitasatosporales</taxon>
        <taxon>Streptomycetaceae</taxon>
        <taxon>Streptacidiphilus</taxon>
    </lineage>
</organism>
<keyword evidence="2" id="KW-0862">Zinc</keyword>
<keyword evidence="5" id="KW-1185">Reference proteome</keyword>
<dbReference type="InterPro" id="IPR002125">
    <property type="entry name" value="CMP_dCMP_dom"/>
</dbReference>
<dbReference type="InterPro" id="IPR016192">
    <property type="entry name" value="APOBEC/CMP_deaminase_Zn-bd"/>
</dbReference>
<gene>
    <name evidence="4" type="ORF">ABUW04_04460</name>
</gene>
<evidence type="ECO:0000259" key="3">
    <source>
        <dbReference type="PROSITE" id="PS51747"/>
    </source>
</evidence>
<dbReference type="CDD" id="cd01285">
    <property type="entry name" value="nucleoside_deaminase"/>
    <property type="match status" value="1"/>
</dbReference>
<dbReference type="PROSITE" id="PS51747">
    <property type="entry name" value="CYT_DCMP_DEAMINASES_2"/>
    <property type="match status" value="1"/>
</dbReference>
<evidence type="ECO:0000313" key="5">
    <source>
        <dbReference type="Proteomes" id="UP001592581"/>
    </source>
</evidence>
<accession>A0ABV6XGW1</accession>
<evidence type="ECO:0000313" key="4">
    <source>
        <dbReference type="EMBL" id="MFC1437501.1"/>
    </source>
</evidence>
<evidence type="ECO:0000256" key="2">
    <source>
        <dbReference type="ARBA" id="ARBA00022833"/>
    </source>
</evidence>
<dbReference type="PANTHER" id="PTHR11079:SF202">
    <property type="entry name" value="TRNA-SPECIFIC ADENOSINE DEAMINASE"/>
    <property type="match status" value="1"/>
</dbReference>
<dbReference type="PROSITE" id="PS00903">
    <property type="entry name" value="CYT_DCMP_DEAMINASES_1"/>
    <property type="match status" value="1"/>
</dbReference>
<sequence length="160" mass="16895">MTSAPSIEDRQFLTLAIALADLSRRAGNHPFGALLVLGGEAVLQACNSVVTENDATGHAETNLVRLASRSYGRAELAKATLYTSSEPCAMCSGAVYWSGIGRVVYALGEDELLALTGASEENPTMALPCRTVFAAGQRPIEVAGPYLREQAAAVHHGFWS</sequence>
<proteinExistence type="predicted"/>
<dbReference type="Gene3D" id="3.40.140.10">
    <property type="entry name" value="Cytidine Deaminase, domain 2"/>
    <property type="match status" value="1"/>
</dbReference>